<comment type="caution">
    <text evidence="2">The sequence shown here is derived from an EMBL/GenBank/DDBJ whole genome shotgun (WGS) entry which is preliminary data.</text>
</comment>
<evidence type="ECO:0000313" key="2">
    <source>
        <dbReference type="EMBL" id="MBV7267898.1"/>
    </source>
</evidence>
<dbReference type="PROSITE" id="PS51257">
    <property type="entry name" value="PROKAR_LIPOPROTEIN"/>
    <property type="match status" value="1"/>
</dbReference>
<dbReference type="AlphaFoldDB" id="A0A9X1F770"/>
<keyword evidence="3" id="KW-1185">Reference proteome</keyword>
<protein>
    <recommendedName>
        <fullName evidence="1">DUF6565 domain-containing protein</fullName>
    </recommendedName>
</protein>
<name>A0A9X1F770_9FLAO</name>
<gene>
    <name evidence="2" type="ORF">KCG49_01685</name>
</gene>
<dbReference type="InterPro" id="IPR046695">
    <property type="entry name" value="DUF6565"/>
</dbReference>
<evidence type="ECO:0000259" key="1">
    <source>
        <dbReference type="Pfam" id="PF20203"/>
    </source>
</evidence>
<organism evidence="2 3">
    <name type="scientific">Winogradskyella luteola</name>
    <dbReference type="NCBI Taxonomy" id="2828330"/>
    <lineage>
        <taxon>Bacteria</taxon>
        <taxon>Pseudomonadati</taxon>
        <taxon>Bacteroidota</taxon>
        <taxon>Flavobacteriia</taxon>
        <taxon>Flavobacteriales</taxon>
        <taxon>Flavobacteriaceae</taxon>
        <taxon>Winogradskyella</taxon>
    </lineage>
</organism>
<proteinExistence type="predicted"/>
<dbReference type="Pfam" id="PF20203">
    <property type="entry name" value="DUF6565"/>
    <property type="match status" value="1"/>
</dbReference>
<dbReference type="RefSeq" id="WP_218544437.1">
    <property type="nucleotide sequence ID" value="NZ_JAGSPD010000001.1"/>
</dbReference>
<dbReference type="Proteomes" id="UP001138894">
    <property type="component" value="Unassembled WGS sequence"/>
</dbReference>
<reference evidence="2" key="1">
    <citation type="submission" date="2021-04" db="EMBL/GenBank/DDBJ databases">
        <authorList>
            <person name="Pira H."/>
            <person name="Risdian C."/>
            <person name="Wink J."/>
        </authorList>
    </citation>
    <scope>NUCLEOTIDE SEQUENCE</scope>
    <source>
        <strain evidence="2">WHY3</strain>
    </source>
</reference>
<feature type="domain" description="DUF6565" evidence="1">
    <location>
        <begin position="46"/>
        <end position="137"/>
    </location>
</feature>
<evidence type="ECO:0000313" key="3">
    <source>
        <dbReference type="Proteomes" id="UP001138894"/>
    </source>
</evidence>
<dbReference type="EMBL" id="JAGSPD010000001">
    <property type="protein sequence ID" value="MBV7267898.1"/>
    <property type="molecule type" value="Genomic_DNA"/>
</dbReference>
<sequence length="151" mass="18195">MLQIKVLEKKTNFLLLFISVLTLLSCETNYTKDDYLKDYERFVVDIKRDWREFNESDWLTKDKINDDFYNSKYNKFQGELSSSEKVRVQRFNFVFRFYKGDITIKSLIAGEYNNLFKDLAIEVNDIIRELRIGFNDLENERTTILIDKLLE</sequence>
<accession>A0A9X1F770</accession>